<accession>A0ABW1LWP9</accession>
<dbReference type="SUPFAM" id="SSF46894">
    <property type="entry name" value="C-terminal effector domain of the bipartite response regulators"/>
    <property type="match status" value="1"/>
</dbReference>
<evidence type="ECO:0000313" key="6">
    <source>
        <dbReference type="Proteomes" id="UP001596242"/>
    </source>
</evidence>
<dbReference type="InterPro" id="IPR016032">
    <property type="entry name" value="Sig_transdc_resp-reg_C-effctor"/>
</dbReference>
<dbReference type="SMART" id="SM01043">
    <property type="entry name" value="BTAD"/>
    <property type="match status" value="1"/>
</dbReference>
<dbReference type="Proteomes" id="UP001596242">
    <property type="component" value="Unassembled WGS sequence"/>
</dbReference>
<evidence type="ECO:0000259" key="4">
    <source>
        <dbReference type="SMART" id="SM01043"/>
    </source>
</evidence>
<dbReference type="InterPro" id="IPR051677">
    <property type="entry name" value="AfsR-DnrI-RedD_regulator"/>
</dbReference>
<evidence type="ECO:0000256" key="3">
    <source>
        <dbReference type="ARBA" id="ARBA00023163"/>
    </source>
</evidence>
<dbReference type="CDD" id="cd15831">
    <property type="entry name" value="BTAD"/>
    <property type="match status" value="1"/>
</dbReference>
<reference evidence="6" key="1">
    <citation type="journal article" date="2019" name="Int. J. Syst. Evol. Microbiol.">
        <title>The Global Catalogue of Microorganisms (GCM) 10K type strain sequencing project: providing services to taxonomists for standard genome sequencing and annotation.</title>
        <authorList>
            <consortium name="The Broad Institute Genomics Platform"/>
            <consortium name="The Broad Institute Genome Sequencing Center for Infectious Disease"/>
            <person name="Wu L."/>
            <person name="Ma J."/>
        </authorList>
    </citation>
    <scope>NUCLEOTIDE SEQUENCE [LARGE SCALE GENOMIC DNA]</scope>
    <source>
        <strain evidence="6">JCM 12763</strain>
    </source>
</reference>
<feature type="domain" description="Bacterial transcriptional activator" evidence="4">
    <location>
        <begin position="100"/>
        <end position="244"/>
    </location>
</feature>
<protein>
    <submittedName>
        <fullName evidence="5">BTAD domain-containing putative transcriptional regulator</fullName>
    </submittedName>
</protein>
<evidence type="ECO:0000313" key="5">
    <source>
        <dbReference type="EMBL" id="MFC6055388.1"/>
    </source>
</evidence>
<evidence type="ECO:0000256" key="1">
    <source>
        <dbReference type="ARBA" id="ARBA00023012"/>
    </source>
</evidence>
<keyword evidence="1" id="KW-0902">Two-component regulatory system</keyword>
<dbReference type="Pfam" id="PF03704">
    <property type="entry name" value="BTAD"/>
    <property type="match status" value="1"/>
</dbReference>
<evidence type="ECO:0000256" key="2">
    <source>
        <dbReference type="ARBA" id="ARBA00023015"/>
    </source>
</evidence>
<dbReference type="SUPFAM" id="SSF48452">
    <property type="entry name" value="TPR-like"/>
    <property type="match status" value="1"/>
</dbReference>
<dbReference type="InterPro" id="IPR011990">
    <property type="entry name" value="TPR-like_helical_dom_sf"/>
</dbReference>
<sequence>MEIRILGPVGLCGPGEEASVMPERVRRFLAALAWRPNDFVADDAAVEQVWGHDLPRRPRDALYTCATRLRRAFAEHRLDAPCPVIRRAGGYVLMVDPGRIDLHRSRRLVSRARNAAREGDPVSAVALYDSALELWTGIPLSDLGSPWAAAARIALERERLANVIGRLRIDLQLGHHIENVPVLHQLAADHPFDEVVAEMLVLALYRSGRQNEALGCFNLIRHRLVEQLGDEPGATLQELHRKVLCRDPSLELRHELVTF</sequence>
<keyword evidence="2" id="KW-0805">Transcription regulation</keyword>
<comment type="caution">
    <text evidence="5">The sequence shown here is derived from an EMBL/GenBank/DDBJ whole genome shotgun (WGS) entry which is preliminary data.</text>
</comment>
<organism evidence="5 6">
    <name type="scientific">Streptomyces pratens</name>
    <dbReference type="NCBI Taxonomy" id="887456"/>
    <lineage>
        <taxon>Bacteria</taxon>
        <taxon>Bacillati</taxon>
        <taxon>Actinomycetota</taxon>
        <taxon>Actinomycetes</taxon>
        <taxon>Kitasatosporales</taxon>
        <taxon>Streptomycetaceae</taxon>
        <taxon>Streptomyces</taxon>
    </lineage>
</organism>
<dbReference type="PANTHER" id="PTHR35807:SF1">
    <property type="entry name" value="TRANSCRIPTIONAL REGULATOR REDD"/>
    <property type="match status" value="1"/>
</dbReference>
<keyword evidence="3" id="KW-0804">Transcription</keyword>
<gene>
    <name evidence="5" type="ORF">ACFP50_07900</name>
</gene>
<proteinExistence type="predicted"/>
<keyword evidence="6" id="KW-1185">Reference proteome</keyword>
<dbReference type="InterPro" id="IPR036388">
    <property type="entry name" value="WH-like_DNA-bd_sf"/>
</dbReference>
<dbReference type="InterPro" id="IPR005158">
    <property type="entry name" value="BTAD"/>
</dbReference>
<dbReference type="EMBL" id="JBHSPT010000014">
    <property type="protein sequence ID" value="MFC6055388.1"/>
    <property type="molecule type" value="Genomic_DNA"/>
</dbReference>
<dbReference type="Gene3D" id="1.10.10.10">
    <property type="entry name" value="Winged helix-like DNA-binding domain superfamily/Winged helix DNA-binding domain"/>
    <property type="match status" value="1"/>
</dbReference>
<dbReference type="Gene3D" id="1.25.40.10">
    <property type="entry name" value="Tetratricopeptide repeat domain"/>
    <property type="match status" value="1"/>
</dbReference>
<dbReference type="RefSeq" id="WP_386394780.1">
    <property type="nucleotide sequence ID" value="NZ_JBHSPT010000014.1"/>
</dbReference>
<name>A0ABW1LWP9_9ACTN</name>
<dbReference type="PANTHER" id="PTHR35807">
    <property type="entry name" value="TRANSCRIPTIONAL REGULATOR REDD-RELATED"/>
    <property type="match status" value="1"/>
</dbReference>